<protein>
    <submittedName>
        <fullName evidence="1">Uncharacterized protein</fullName>
    </submittedName>
</protein>
<evidence type="ECO:0000313" key="2">
    <source>
        <dbReference type="Proteomes" id="UP000182567"/>
    </source>
</evidence>
<dbReference type="GeneID" id="46906979"/>
<sequence>MKKVLDHALELLKDDQLLRFYNLQSGSQADIAKMLGVVRSVAQTRYRATLPAIEQLTLTDDDGFSHENPGDLIALLFETVVRINGNVDLWYTPGAGGAEGEINTTLNNFTHGPSSMGGSPTEGVKATKYSEALQQLIHIVKNRRPF</sequence>
<dbReference type="RefSeq" id="WP_071550567.1">
    <property type="nucleotide sequence ID" value="NZ_CP017886.1"/>
</dbReference>
<dbReference type="Proteomes" id="UP000182567">
    <property type="component" value="Chromosome"/>
</dbReference>
<name>A0A1J0EF01_9PSED</name>
<reference evidence="2" key="1">
    <citation type="submission" date="2016-10" db="EMBL/GenBank/DDBJ databases">
        <title>Pseudomonas frederiksbergensis ERGS4:02 complete genome.</title>
        <authorList>
            <person name="Kumar R."/>
            <person name="Acharya V."/>
            <person name="Singh D."/>
        </authorList>
    </citation>
    <scope>NUCLEOTIDE SEQUENCE [LARGE SCALE GENOMIC DNA]</scope>
    <source>
        <strain evidence="2">ERGS4:02</strain>
    </source>
</reference>
<organism evidence="1 2">
    <name type="scientific">Pseudomonas frederiksbergensis</name>
    <dbReference type="NCBI Taxonomy" id="104087"/>
    <lineage>
        <taxon>Bacteria</taxon>
        <taxon>Pseudomonadati</taxon>
        <taxon>Pseudomonadota</taxon>
        <taxon>Gammaproteobacteria</taxon>
        <taxon>Pseudomonadales</taxon>
        <taxon>Pseudomonadaceae</taxon>
        <taxon>Pseudomonas</taxon>
    </lineage>
</organism>
<gene>
    <name evidence="1" type="ORF">BLL42_02010</name>
</gene>
<dbReference type="AlphaFoldDB" id="A0A1J0EF01"/>
<accession>A0A1J0EF01</accession>
<dbReference type="OrthoDB" id="9910841at2"/>
<evidence type="ECO:0000313" key="1">
    <source>
        <dbReference type="EMBL" id="APC14567.1"/>
    </source>
</evidence>
<proteinExistence type="predicted"/>
<dbReference type="EMBL" id="CP017886">
    <property type="protein sequence ID" value="APC14567.1"/>
    <property type="molecule type" value="Genomic_DNA"/>
</dbReference>